<dbReference type="Pfam" id="PF02145">
    <property type="entry name" value="Rap_GAP"/>
    <property type="match status" value="1"/>
</dbReference>
<proteinExistence type="predicted"/>
<dbReference type="InterPro" id="IPR035974">
    <property type="entry name" value="Rap/Ran-GAP_sf"/>
</dbReference>
<evidence type="ECO:0000259" key="3">
    <source>
        <dbReference type="PROSITE" id="PS50085"/>
    </source>
</evidence>
<name>A0ABQ8XUT0_9EUKA</name>
<dbReference type="Proteomes" id="UP001150062">
    <property type="component" value="Unassembled WGS sequence"/>
</dbReference>
<evidence type="ECO:0000313" key="4">
    <source>
        <dbReference type="EMBL" id="KAJ6236350.1"/>
    </source>
</evidence>
<sequence>MSQSSSESSGSSGSSRTSESSVTSKSSSESEKHKRRDKKRKSRSRHKKKEKKSEEKKVKVKEEEKKKDKKNDKKKEKKKERNKEKKKKKKKESYSESESSLDLSSLSETSRTTTRSSDKESSESSNSSEMSGSTETNKKRRKTKSKTKRKKKKKSKRYREEKTDMLIECAGWVIETGTVGADVTEFDEIKDIRIFRSKFIGHPYSLFAAKHEKFGHVLFAITKLQTKGDTEYLILAITKDGDKLVNIKKKDLELGFIGSLLFNKANIIKSIEKCDPTLAGATDLIEMEPEEAEEEIIDMENERNLHDFKCGVILVGKGYESQGDILNIRKETYDFRQLIKLLGTKVKLKNFKGYRGGLDTETDGDGTFSRYTTYRNYGIMYHIITYLPYDKNDKEQVPRKRHIGNDIVIIAFIEKDAKYDPRTLISHQHHVLIAIQPQHPENEPDVTTYKVQVARKEYVSNFKPYLPDPPIFKEHELMEFLKAKIVSAERATKNSGVYKRRMSEFKADHLEGIYEDLL</sequence>
<feature type="compositionally biased region" description="Low complexity" evidence="2">
    <location>
        <begin position="1"/>
        <end position="27"/>
    </location>
</feature>
<feature type="compositionally biased region" description="Basic residues" evidence="2">
    <location>
        <begin position="138"/>
        <end position="157"/>
    </location>
</feature>
<feature type="compositionally biased region" description="Low complexity" evidence="2">
    <location>
        <begin position="96"/>
        <end position="115"/>
    </location>
</feature>
<dbReference type="Gene3D" id="3.40.50.11210">
    <property type="entry name" value="Rap/Ran-GAP"/>
    <property type="match status" value="1"/>
</dbReference>
<dbReference type="PANTHER" id="PTHR15711">
    <property type="entry name" value="RAP GTPASE-ACTIVATING PROTEIN"/>
    <property type="match status" value="1"/>
</dbReference>
<accession>A0ABQ8XUT0</accession>
<dbReference type="InterPro" id="IPR000331">
    <property type="entry name" value="Rap/Ran_GAP_dom"/>
</dbReference>
<evidence type="ECO:0000256" key="1">
    <source>
        <dbReference type="ARBA" id="ARBA00022468"/>
    </source>
</evidence>
<feature type="compositionally biased region" description="Basic and acidic residues" evidence="2">
    <location>
        <begin position="51"/>
        <end position="83"/>
    </location>
</feature>
<dbReference type="EMBL" id="JAOAOG010000243">
    <property type="protein sequence ID" value="KAJ6236350.1"/>
    <property type="molecule type" value="Genomic_DNA"/>
</dbReference>
<feature type="region of interest" description="Disordered" evidence="2">
    <location>
        <begin position="1"/>
        <end position="159"/>
    </location>
</feature>
<keyword evidence="1" id="KW-0343">GTPase activation</keyword>
<dbReference type="SUPFAM" id="SSF111347">
    <property type="entry name" value="Rap/Ran-GAP"/>
    <property type="match status" value="1"/>
</dbReference>
<evidence type="ECO:0000313" key="5">
    <source>
        <dbReference type="Proteomes" id="UP001150062"/>
    </source>
</evidence>
<feature type="compositionally biased region" description="Low complexity" evidence="2">
    <location>
        <begin position="123"/>
        <end position="135"/>
    </location>
</feature>
<dbReference type="PROSITE" id="PS50085">
    <property type="entry name" value="RAPGAP"/>
    <property type="match status" value="1"/>
</dbReference>
<evidence type="ECO:0000256" key="2">
    <source>
        <dbReference type="SAM" id="MobiDB-lite"/>
    </source>
</evidence>
<keyword evidence="5" id="KW-1185">Reference proteome</keyword>
<feature type="domain" description="Rap-GAP" evidence="3">
    <location>
        <begin position="296"/>
        <end position="513"/>
    </location>
</feature>
<dbReference type="InterPro" id="IPR050989">
    <property type="entry name" value="Rap1_Ran_GAP"/>
</dbReference>
<protein>
    <submittedName>
        <fullName evidence="4">Rap gtpase-activating protein</fullName>
    </submittedName>
</protein>
<reference evidence="4" key="1">
    <citation type="submission" date="2022-08" db="EMBL/GenBank/DDBJ databases">
        <title>Novel sulfate-reducing endosymbionts in the free-living metamonad Anaeramoeba.</title>
        <authorList>
            <person name="Jerlstrom-Hultqvist J."/>
            <person name="Cepicka I."/>
            <person name="Gallot-Lavallee L."/>
            <person name="Salas-Leiva D."/>
            <person name="Curtis B.A."/>
            <person name="Zahonova K."/>
            <person name="Pipaliya S."/>
            <person name="Dacks J."/>
            <person name="Roger A.J."/>
        </authorList>
    </citation>
    <scope>NUCLEOTIDE SEQUENCE</scope>
    <source>
        <strain evidence="4">Schooner1</strain>
    </source>
</reference>
<organism evidence="4 5">
    <name type="scientific">Anaeramoeba flamelloides</name>
    <dbReference type="NCBI Taxonomy" id="1746091"/>
    <lineage>
        <taxon>Eukaryota</taxon>
        <taxon>Metamonada</taxon>
        <taxon>Anaeramoebidae</taxon>
        <taxon>Anaeramoeba</taxon>
    </lineage>
</organism>
<comment type="caution">
    <text evidence="4">The sequence shown here is derived from an EMBL/GenBank/DDBJ whole genome shotgun (WGS) entry which is preliminary data.</text>
</comment>
<gene>
    <name evidence="4" type="ORF">M0813_27737</name>
</gene>
<feature type="compositionally biased region" description="Basic residues" evidence="2">
    <location>
        <begin position="33"/>
        <end position="50"/>
    </location>
</feature>